<comment type="caution">
    <text evidence="3">The sequence shown here is derived from an EMBL/GenBank/DDBJ whole genome shotgun (WGS) entry which is preliminary data.</text>
</comment>
<dbReference type="Pfam" id="PF05970">
    <property type="entry name" value="PIF1"/>
    <property type="match status" value="1"/>
</dbReference>
<evidence type="ECO:0000259" key="2">
    <source>
        <dbReference type="Pfam" id="PF05970"/>
    </source>
</evidence>
<keyword evidence="1" id="KW-0227">DNA damage</keyword>
<dbReference type="PANTHER" id="PTHR10492">
    <property type="match status" value="1"/>
</dbReference>
<evidence type="ECO:0000256" key="1">
    <source>
        <dbReference type="RuleBase" id="RU363044"/>
    </source>
</evidence>
<name>A0A699K1B9_TANCI</name>
<dbReference type="GO" id="GO:0006310">
    <property type="term" value="P:DNA recombination"/>
    <property type="evidence" value="ECO:0007669"/>
    <property type="project" value="UniProtKB-KW"/>
</dbReference>
<evidence type="ECO:0000313" key="3">
    <source>
        <dbReference type="EMBL" id="GFA65162.1"/>
    </source>
</evidence>
<dbReference type="InterPro" id="IPR010285">
    <property type="entry name" value="DNA_helicase_pif1-like_DEAD"/>
</dbReference>
<feature type="domain" description="DNA helicase Pif1-like DEAD-box helicase" evidence="2">
    <location>
        <begin position="70"/>
        <end position="138"/>
    </location>
</feature>
<protein>
    <recommendedName>
        <fullName evidence="1">ATP-dependent DNA helicase</fullName>
        <ecNumber evidence="1">5.6.2.3</ecNumber>
    </recommendedName>
</protein>
<comment type="similarity">
    <text evidence="1">Belongs to the helicase family.</text>
</comment>
<dbReference type="GO" id="GO:0005524">
    <property type="term" value="F:ATP binding"/>
    <property type="evidence" value="ECO:0007669"/>
    <property type="project" value="UniProtKB-KW"/>
</dbReference>
<comment type="cofactor">
    <cofactor evidence="1">
        <name>Mg(2+)</name>
        <dbReference type="ChEBI" id="CHEBI:18420"/>
    </cofactor>
</comment>
<accession>A0A699K1B9</accession>
<gene>
    <name evidence="3" type="ORF">Tci_637134</name>
</gene>
<keyword evidence="1" id="KW-0233">DNA recombination</keyword>
<dbReference type="GO" id="GO:0006281">
    <property type="term" value="P:DNA repair"/>
    <property type="evidence" value="ECO:0007669"/>
    <property type="project" value="UniProtKB-KW"/>
</dbReference>
<dbReference type="InterPro" id="IPR027417">
    <property type="entry name" value="P-loop_NTPase"/>
</dbReference>
<keyword evidence="1" id="KW-0234">DNA repair</keyword>
<dbReference type="AlphaFoldDB" id="A0A699K1B9"/>
<reference evidence="3" key="1">
    <citation type="journal article" date="2019" name="Sci. Rep.">
        <title>Draft genome of Tanacetum cinerariifolium, the natural source of mosquito coil.</title>
        <authorList>
            <person name="Yamashiro T."/>
            <person name="Shiraishi A."/>
            <person name="Satake H."/>
            <person name="Nakayama K."/>
        </authorList>
    </citation>
    <scope>NUCLEOTIDE SEQUENCE</scope>
</reference>
<dbReference type="EMBL" id="BKCJ010462235">
    <property type="protein sequence ID" value="GFA65162.1"/>
    <property type="molecule type" value="Genomic_DNA"/>
</dbReference>
<keyword evidence="1 3" id="KW-0347">Helicase</keyword>
<dbReference type="GO" id="GO:0043139">
    <property type="term" value="F:5'-3' DNA helicase activity"/>
    <property type="evidence" value="ECO:0007669"/>
    <property type="project" value="UniProtKB-EC"/>
</dbReference>
<comment type="catalytic activity">
    <reaction evidence="1">
        <text>ATP + H2O = ADP + phosphate + H(+)</text>
        <dbReference type="Rhea" id="RHEA:13065"/>
        <dbReference type="ChEBI" id="CHEBI:15377"/>
        <dbReference type="ChEBI" id="CHEBI:15378"/>
        <dbReference type="ChEBI" id="CHEBI:30616"/>
        <dbReference type="ChEBI" id="CHEBI:43474"/>
        <dbReference type="ChEBI" id="CHEBI:456216"/>
        <dbReference type="EC" id="5.6.2.3"/>
    </reaction>
</comment>
<keyword evidence="1" id="KW-0067">ATP-binding</keyword>
<dbReference type="GO" id="GO:0000723">
    <property type="term" value="P:telomere maintenance"/>
    <property type="evidence" value="ECO:0007669"/>
    <property type="project" value="InterPro"/>
</dbReference>
<dbReference type="EC" id="5.6.2.3" evidence="1"/>
<dbReference type="GO" id="GO:0016787">
    <property type="term" value="F:hydrolase activity"/>
    <property type="evidence" value="ECO:0007669"/>
    <property type="project" value="UniProtKB-KW"/>
</dbReference>
<dbReference type="PANTHER" id="PTHR10492:SF101">
    <property type="entry name" value="ATP-DEPENDENT DNA HELICASE"/>
    <property type="match status" value="1"/>
</dbReference>
<keyword evidence="1" id="KW-0547">Nucleotide-binding</keyword>
<keyword evidence="1" id="KW-0378">Hydrolase</keyword>
<proteinExistence type="inferred from homology"/>
<dbReference type="Gene3D" id="3.40.50.300">
    <property type="entry name" value="P-loop containing nucleotide triphosphate hydrolases"/>
    <property type="match status" value="1"/>
</dbReference>
<organism evidence="3">
    <name type="scientific">Tanacetum cinerariifolium</name>
    <name type="common">Dalmatian daisy</name>
    <name type="synonym">Chrysanthemum cinerariifolium</name>
    <dbReference type="NCBI Taxonomy" id="118510"/>
    <lineage>
        <taxon>Eukaryota</taxon>
        <taxon>Viridiplantae</taxon>
        <taxon>Streptophyta</taxon>
        <taxon>Embryophyta</taxon>
        <taxon>Tracheophyta</taxon>
        <taxon>Spermatophyta</taxon>
        <taxon>Magnoliopsida</taxon>
        <taxon>eudicotyledons</taxon>
        <taxon>Gunneridae</taxon>
        <taxon>Pentapetalae</taxon>
        <taxon>asterids</taxon>
        <taxon>campanulids</taxon>
        <taxon>Asterales</taxon>
        <taxon>Asteraceae</taxon>
        <taxon>Asteroideae</taxon>
        <taxon>Anthemideae</taxon>
        <taxon>Anthemidinae</taxon>
        <taxon>Tanacetum</taxon>
    </lineage>
</organism>
<sequence>MTYPDQDYIMVGYNILIYNETSYNKEQLSEQHVRFYDSLTLEKKGIYSTVMDAVSNNKGGMFFVYGYGVLLLECGRTAHSWFAIPINVVEDSMCHIAADRDLADLIRKAKLIIWDEAPMINRYCYEAFDRTLRDICMSDPSIASDKVFVNMRLAVGSTDSEKKEIQEFADWILDIGNGKVGGTNDGESNVVFPDNMWIPETDGDVGAIIDDTYPDLLQNLCDPSFF</sequence>